<dbReference type="InterPro" id="IPR040256">
    <property type="entry name" value="At4g02000-like"/>
</dbReference>
<feature type="region of interest" description="Disordered" evidence="1">
    <location>
        <begin position="93"/>
        <end position="193"/>
    </location>
</feature>
<feature type="compositionally biased region" description="Polar residues" evidence="1">
    <location>
        <begin position="124"/>
        <end position="139"/>
    </location>
</feature>
<organism evidence="2 3">
    <name type="scientific">Populus alba x Populus x berolinensis</name>
    <dbReference type="NCBI Taxonomy" id="444605"/>
    <lineage>
        <taxon>Eukaryota</taxon>
        <taxon>Viridiplantae</taxon>
        <taxon>Streptophyta</taxon>
        <taxon>Embryophyta</taxon>
        <taxon>Tracheophyta</taxon>
        <taxon>Spermatophyta</taxon>
        <taxon>Magnoliopsida</taxon>
        <taxon>eudicotyledons</taxon>
        <taxon>Gunneridae</taxon>
        <taxon>Pentapetalae</taxon>
        <taxon>rosids</taxon>
        <taxon>fabids</taxon>
        <taxon>Malpighiales</taxon>
        <taxon>Salicaceae</taxon>
        <taxon>Saliceae</taxon>
        <taxon>Populus</taxon>
    </lineage>
</organism>
<evidence type="ECO:0008006" key="4">
    <source>
        <dbReference type="Google" id="ProtNLM"/>
    </source>
</evidence>
<comment type="caution">
    <text evidence="2">The sequence shown here is derived from an EMBL/GenBank/DDBJ whole genome shotgun (WGS) entry which is preliminary data.</text>
</comment>
<dbReference type="AlphaFoldDB" id="A0AAD6LW76"/>
<dbReference type="PANTHER" id="PTHR31286">
    <property type="entry name" value="GLYCINE-RICH CELL WALL STRUCTURAL PROTEIN 1.8-LIKE"/>
    <property type="match status" value="1"/>
</dbReference>
<evidence type="ECO:0000256" key="1">
    <source>
        <dbReference type="SAM" id="MobiDB-lite"/>
    </source>
</evidence>
<sequence>MAKNKRTTHRTTVQNQQQLQVELHNNSVLALAAPPLPPSPPPLTPSPKAVAGGSSPNKFLFFAEEGAVPQSIVSSPSTPDHVIVEDCFEEEDFEDDEVDYSASGDNPSFFHSPLPPSTRHNVDINPNSASRVSPISESGHSVIPEPSPTKRRSSSVPPLQHISPGRDGVDHNIPNVISSPTEAPHSGAPQSPAPVEKWRDLFATNRSTTTGPKLPHFSASCNDLPCDLFPDDLDNNYNLTCNMLRISYARVLVELDLRADLKSSIVINLPNGTTLNQPVIYETLPRFCTLCKVLGHKTGACTPPTKPVVARPGDKQNLPATTTNKDRSVFDRLGPVDGQIGDATNQGKANGQIGESSHSYDPMTTEVAVASGEREIVKSKKARKTSNIPVRGTLAADHVSTIQLSSKAPAAVSSGDTCNPIIVHEKEPAGAATSRIDPNVVSVGIVNNRGQRRSSSCATGNGSGGRVLPSFTII</sequence>
<evidence type="ECO:0000313" key="2">
    <source>
        <dbReference type="EMBL" id="KAJ6973814.1"/>
    </source>
</evidence>
<dbReference type="PANTHER" id="PTHR31286:SF180">
    <property type="entry name" value="OS10G0362600 PROTEIN"/>
    <property type="match status" value="1"/>
</dbReference>
<feature type="region of interest" description="Disordered" evidence="1">
    <location>
        <begin position="30"/>
        <end position="53"/>
    </location>
</feature>
<reference evidence="2" key="1">
    <citation type="journal article" date="2023" name="Mol. Ecol. Resour.">
        <title>Chromosome-level genome assembly of a triploid poplar Populus alba 'Berolinensis'.</title>
        <authorList>
            <person name="Chen S."/>
            <person name="Yu Y."/>
            <person name="Wang X."/>
            <person name="Wang S."/>
            <person name="Zhang T."/>
            <person name="Zhou Y."/>
            <person name="He R."/>
            <person name="Meng N."/>
            <person name="Wang Y."/>
            <person name="Liu W."/>
            <person name="Liu Z."/>
            <person name="Liu J."/>
            <person name="Guo Q."/>
            <person name="Huang H."/>
            <person name="Sederoff R.R."/>
            <person name="Wang G."/>
            <person name="Qu G."/>
            <person name="Chen S."/>
        </authorList>
    </citation>
    <scope>NUCLEOTIDE SEQUENCE</scope>
    <source>
        <strain evidence="2">SC-2020</strain>
    </source>
</reference>
<accession>A0AAD6LW76</accession>
<protein>
    <recommendedName>
        <fullName evidence="4">Zinc knuckle CX2CX4HX4C domain-containing protein</fullName>
    </recommendedName>
</protein>
<feature type="compositionally biased region" description="Pro residues" evidence="1">
    <location>
        <begin position="34"/>
        <end position="45"/>
    </location>
</feature>
<feature type="compositionally biased region" description="Polar residues" evidence="1">
    <location>
        <begin position="342"/>
        <end position="359"/>
    </location>
</feature>
<dbReference type="Proteomes" id="UP001164929">
    <property type="component" value="Chromosome 14"/>
</dbReference>
<keyword evidence="3" id="KW-1185">Reference proteome</keyword>
<gene>
    <name evidence="2" type="ORF">NC653_033978</name>
</gene>
<evidence type="ECO:0000313" key="3">
    <source>
        <dbReference type="Proteomes" id="UP001164929"/>
    </source>
</evidence>
<feature type="region of interest" description="Disordered" evidence="1">
    <location>
        <begin position="339"/>
        <end position="362"/>
    </location>
</feature>
<name>A0AAD6LW76_9ROSI</name>
<dbReference type="EMBL" id="JAQIZT010000014">
    <property type="protein sequence ID" value="KAJ6973814.1"/>
    <property type="molecule type" value="Genomic_DNA"/>
</dbReference>
<proteinExistence type="predicted"/>